<gene>
    <name evidence="8" type="primary">Grm2_3</name>
    <name evidence="8" type="ORF">E2C01_019518</name>
</gene>
<comment type="caution">
    <text evidence="8">The sequence shown here is derived from an EMBL/GenBank/DDBJ whole genome shotgun (WGS) entry which is preliminary data.</text>
</comment>
<evidence type="ECO:0000313" key="9">
    <source>
        <dbReference type="Proteomes" id="UP000324222"/>
    </source>
</evidence>
<keyword evidence="2 6" id="KW-0812">Transmembrane</keyword>
<keyword evidence="3 6" id="KW-1133">Transmembrane helix</keyword>
<dbReference type="EMBL" id="VSRR010001592">
    <property type="protein sequence ID" value="MPC26380.1"/>
    <property type="molecule type" value="Genomic_DNA"/>
</dbReference>
<keyword evidence="5" id="KW-0325">Glycoprotein</keyword>
<dbReference type="PANTHER" id="PTHR24060">
    <property type="entry name" value="METABOTROPIC GLUTAMATE RECEPTOR"/>
    <property type="match status" value="1"/>
</dbReference>
<dbReference type="OrthoDB" id="425344at2759"/>
<dbReference type="InterPro" id="IPR017978">
    <property type="entry name" value="GPCR_3_C"/>
</dbReference>
<evidence type="ECO:0000256" key="5">
    <source>
        <dbReference type="ARBA" id="ARBA00023180"/>
    </source>
</evidence>
<evidence type="ECO:0000259" key="7">
    <source>
        <dbReference type="PROSITE" id="PS50259"/>
    </source>
</evidence>
<dbReference type="GO" id="GO:0004930">
    <property type="term" value="F:G protein-coupled receptor activity"/>
    <property type="evidence" value="ECO:0007669"/>
    <property type="project" value="InterPro"/>
</dbReference>
<reference evidence="8 9" key="1">
    <citation type="submission" date="2019-05" db="EMBL/GenBank/DDBJ databases">
        <title>Another draft genome of Portunus trituberculatus and its Hox gene families provides insights of decapod evolution.</title>
        <authorList>
            <person name="Jeong J.-H."/>
            <person name="Song I."/>
            <person name="Kim S."/>
            <person name="Choi T."/>
            <person name="Kim D."/>
            <person name="Ryu S."/>
            <person name="Kim W."/>
        </authorList>
    </citation>
    <scope>NUCLEOTIDE SEQUENCE [LARGE SCALE GENOMIC DNA]</scope>
    <source>
        <tissue evidence="8">Muscle</tissue>
    </source>
</reference>
<evidence type="ECO:0000256" key="4">
    <source>
        <dbReference type="ARBA" id="ARBA00023136"/>
    </source>
</evidence>
<evidence type="ECO:0000313" key="8">
    <source>
        <dbReference type="EMBL" id="MPC26380.1"/>
    </source>
</evidence>
<feature type="transmembrane region" description="Helical" evidence="6">
    <location>
        <begin position="49"/>
        <end position="69"/>
    </location>
</feature>
<dbReference type="Proteomes" id="UP000324222">
    <property type="component" value="Unassembled WGS sequence"/>
</dbReference>
<protein>
    <submittedName>
        <fullName evidence="8">Metabotropic glutamate receptor 2</fullName>
    </submittedName>
</protein>
<proteinExistence type="predicted"/>
<evidence type="ECO:0000256" key="1">
    <source>
        <dbReference type="ARBA" id="ARBA00004141"/>
    </source>
</evidence>
<accession>A0A5B7DXU6</accession>
<evidence type="ECO:0000256" key="6">
    <source>
        <dbReference type="SAM" id="Phobius"/>
    </source>
</evidence>
<dbReference type="PROSITE" id="PS50259">
    <property type="entry name" value="G_PROTEIN_RECEP_F3_4"/>
    <property type="match status" value="1"/>
</dbReference>
<evidence type="ECO:0000256" key="3">
    <source>
        <dbReference type="ARBA" id="ARBA00022989"/>
    </source>
</evidence>
<sequence length="254" mass="27950">MQVYIRPDSLWAIGAMTFSSLGVVVTGVVVWVFVKHHDTPIVRASGRELSFVLLSGVFLCYAITFLLVLKTGFEPVRLETPRTPKHAWFHCTTAATKDAIKPPFNRPGILETESEPCRSADGRLPPAGNSKCEAGVIPAIVLTNFWQGRLNPEGDKDSGITLVLANTGPLGELEPKGDPQSTSESVWISCFRPLGIDVPLNLDRASTRTFSWPRINLANKWSCREVARAKISSVKGQKLLNASDRHRVLYIEAN</sequence>
<organism evidence="8 9">
    <name type="scientific">Portunus trituberculatus</name>
    <name type="common">Swimming crab</name>
    <name type="synonym">Neptunus trituberculatus</name>
    <dbReference type="NCBI Taxonomy" id="210409"/>
    <lineage>
        <taxon>Eukaryota</taxon>
        <taxon>Metazoa</taxon>
        <taxon>Ecdysozoa</taxon>
        <taxon>Arthropoda</taxon>
        <taxon>Crustacea</taxon>
        <taxon>Multicrustacea</taxon>
        <taxon>Malacostraca</taxon>
        <taxon>Eumalacostraca</taxon>
        <taxon>Eucarida</taxon>
        <taxon>Decapoda</taxon>
        <taxon>Pleocyemata</taxon>
        <taxon>Brachyura</taxon>
        <taxon>Eubrachyura</taxon>
        <taxon>Portunoidea</taxon>
        <taxon>Portunidae</taxon>
        <taxon>Portuninae</taxon>
        <taxon>Portunus</taxon>
    </lineage>
</organism>
<feature type="domain" description="G-protein coupled receptors family 3 profile" evidence="7">
    <location>
        <begin position="11"/>
        <end position="68"/>
    </location>
</feature>
<name>A0A5B7DXU6_PORTR</name>
<feature type="transmembrane region" description="Helical" evidence="6">
    <location>
        <begin position="12"/>
        <end position="34"/>
    </location>
</feature>
<dbReference type="AlphaFoldDB" id="A0A5B7DXU6"/>
<keyword evidence="4 6" id="KW-0472">Membrane</keyword>
<comment type="subcellular location">
    <subcellularLocation>
        <location evidence="1">Membrane</location>
        <topology evidence="1">Multi-pass membrane protein</topology>
    </subcellularLocation>
</comment>
<keyword evidence="8" id="KW-0675">Receptor</keyword>
<evidence type="ECO:0000256" key="2">
    <source>
        <dbReference type="ARBA" id="ARBA00022692"/>
    </source>
</evidence>
<dbReference type="Pfam" id="PF00003">
    <property type="entry name" value="7tm_3"/>
    <property type="match status" value="1"/>
</dbReference>
<dbReference type="InterPro" id="IPR050726">
    <property type="entry name" value="mGluR"/>
</dbReference>
<keyword evidence="9" id="KW-1185">Reference proteome</keyword>
<dbReference type="GO" id="GO:0016020">
    <property type="term" value="C:membrane"/>
    <property type="evidence" value="ECO:0007669"/>
    <property type="project" value="UniProtKB-SubCell"/>
</dbReference>